<feature type="transmembrane region" description="Helical" evidence="1">
    <location>
        <begin position="31"/>
        <end position="48"/>
    </location>
</feature>
<keyword evidence="1" id="KW-0812">Transmembrane</keyword>
<gene>
    <name evidence="2" type="ORF">BOO69_06875</name>
</gene>
<dbReference type="EMBL" id="CP018076">
    <property type="protein sequence ID" value="APE43168.1"/>
    <property type="molecule type" value="Genomic_DNA"/>
</dbReference>
<sequence>MFRQAAQCVELLDQLSEAPLTSTELDAGGTMTLWFICGSILLVLAGAAPKTQLDLAATQAFPARRRNAHRALPPSISGA</sequence>
<protein>
    <submittedName>
        <fullName evidence="2">Uncharacterized protein</fullName>
    </submittedName>
</protein>
<keyword evidence="1" id="KW-0472">Membrane</keyword>
<dbReference type="STRING" id="1917485.BOO69_06875"/>
<evidence type="ECO:0000256" key="1">
    <source>
        <dbReference type="SAM" id="Phobius"/>
    </source>
</evidence>
<accession>A0A1J0WG58</accession>
<evidence type="ECO:0000313" key="2">
    <source>
        <dbReference type="EMBL" id="APE43168.1"/>
    </source>
</evidence>
<keyword evidence="3" id="KW-1185">Reference proteome</keyword>
<dbReference type="AlphaFoldDB" id="A0A1J0WG58"/>
<name>A0A1J0WG58_9RHOB</name>
<organism evidence="2 3">
    <name type="scientific">Sulfitobacter alexandrii</name>
    <dbReference type="NCBI Taxonomy" id="1917485"/>
    <lineage>
        <taxon>Bacteria</taxon>
        <taxon>Pseudomonadati</taxon>
        <taxon>Pseudomonadota</taxon>
        <taxon>Alphaproteobacteria</taxon>
        <taxon>Rhodobacterales</taxon>
        <taxon>Roseobacteraceae</taxon>
        <taxon>Sulfitobacter</taxon>
    </lineage>
</organism>
<evidence type="ECO:0000313" key="3">
    <source>
        <dbReference type="Proteomes" id="UP000181897"/>
    </source>
</evidence>
<dbReference type="KEGG" id="suam:BOO69_06875"/>
<keyword evidence="1" id="KW-1133">Transmembrane helix</keyword>
<proteinExistence type="predicted"/>
<reference evidence="2 3" key="1">
    <citation type="submission" date="2016-11" db="EMBL/GenBank/DDBJ databases">
        <title>Complete genome sequence of Sulfitobacter sp. AM1-D1, a toxic bacteria associated with marine dinoflagellate Alexandrium minutum in East China Sea.</title>
        <authorList>
            <person name="Yang Q."/>
            <person name="Zhang X."/>
            <person name="Tian X."/>
        </authorList>
    </citation>
    <scope>NUCLEOTIDE SEQUENCE [LARGE SCALE GENOMIC DNA]</scope>
    <source>
        <strain evidence="2 3">AM1-D1</strain>
    </source>
</reference>
<dbReference type="Proteomes" id="UP000181897">
    <property type="component" value="Chromosome"/>
</dbReference>